<dbReference type="Proteomes" id="UP000017861">
    <property type="component" value="Unassembled WGS sequence"/>
</dbReference>
<reference evidence="2 3" key="1">
    <citation type="journal article" date="2014" name="Genome Announc.">
        <title>Trypanosoma cruzi Clone Dm28c Draft Genome Sequence.</title>
        <authorList>
            <person name="Grisard E.C."/>
            <person name="Teixeira S.M."/>
            <person name="de Almeida L.G."/>
            <person name="Stoco P.H."/>
            <person name="Gerber A.L."/>
            <person name="Talavera-Lopez C."/>
            <person name="Lima O.C."/>
            <person name="Andersson B."/>
            <person name="de Vasconcelos A.T."/>
        </authorList>
    </citation>
    <scope>NUCLEOTIDE SEQUENCE [LARGE SCALE GENOMIC DNA]</scope>
    <source>
        <strain evidence="2 3">Dm28c</strain>
    </source>
</reference>
<organism evidence="2 3">
    <name type="scientific">Trypanosoma cruzi Dm28c</name>
    <dbReference type="NCBI Taxonomy" id="1416333"/>
    <lineage>
        <taxon>Eukaryota</taxon>
        <taxon>Discoba</taxon>
        <taxon>Euglenozoa</taxon>
        <taxon>Kinetoplastea</taxon>
        <taxon>Metakinetoplastina</taxon>
        <taxon>Trypanosomatida</taxon>
        <taxon>Trypanosomatidae</taxon>
        <taxon>Trypanosoma</taxon>
        <taxon>Schizotrypanum</taxon>
    </lineage>
</organism>
<sequence>MCNQPQHRHTIVFFLFCFIHVVRLFAPSPTPKIVAHLHKREGTKRKGGTIPPSRCNSALSSTHRHCRAGDRSHIRRANTTMCTTPSCSERWARRSQASPRSVFPPLKCCVPTQSSKHNQSAHKPNQHPHSLKHIIRMEWQHLRTHQQ</sequence>
<accession>V5AIQ2</accession>
<dbReference type="EMBL" id="AYLP01001016">
    <property type="protein sequence ID" value="ESS55114.1"/>
    <property type="molecule type" value="Genomic_DNA"/>
</dbReference>
<evidence type="ECO:0000256" key="1">
    <source>
        <dbReference type="SAM" id="Phobius"/>
    </source>
</evidence>
<name>V5AIQ2_TRYCR</name>
<keyword evidence="1" id="KW-0812">Transmembrane</keyword>
<evidence type="ECO:0000313" key="2">
    <source>
        <dbReference type="EMBL" id="ESS55114.1"/>
    </source>
</evidence>
<gene>
    <name evidence="2" type="ORF">TCDM_13431</name>
</gene>
<dbReference type="VEuPathDB" id="TriTrypDB:TCDM_13431"/>
<keyword evidence="1" id="KW-0472">Membrane</keyword>
<feature type="transmembrane region" description="Helical" evidence="1">
    <location>
        <begin position="6"/>
        <end position="26"/>
    </location>
</feature>
<keyword evidence="1" id="KW-1133">Transmembrane helix</keyword>
<proteinExistence type="predicted"/>
<comment type="caution">
    <text evidence="2">The sequence shown here is derived from an EMBL/GenBank/DDBJ whole genome shotgun (WGS) entry which is preliminary data.</text>
</comment>
<protein>
    <submittedName>
        <fullName evidence="2">Uncharacterized protein</fullName>
    </submittedName>
</protein>
<dbReference type="AlphaFoldDB" id="V5AIQ2"/>
<evidence type="ECO:0000313" key="3">
    <source>
        <dbReference type="Proteomes" id="UP000017861"/>
    </source>
</evidence>